<protein>
    <submittedName>
        <fullName evidence="2">Uncharacterized protein</fullName>
    </submittedName>
</protein>
<evidence type="ECO:0000256" key="1">
    <source>
        <dbReference type="SAM" id="SignalP"/>
    </source>
</evidence>
<keyword evidence="1" id="KW-0732">Signal</keyword>
<evidence type="ECO:0000313" key="2">
    <source>
        <dbReference type="EMBL" id="KAK8719180.1"/>
    </source>
</evidence>
<proteinExistence type="predicted"/>
<name>A0AAW0VRD2_CHEQU</name>
<feature type="chain" id="PRO_5043833378" evidence="1">
    <location>
        <begin position="19"/>
        <end position="111"/>
    </location>
</feature>
<reference evidence="2 3" key="1">
    <citation type="journal article" date="2024" name="BMC Genomics">
        <title>Genome assembly of redclaw crayfish (Cherax quadricarinatus) provides insights into its immune adaptation and hypoxia tolerance.</title>
        <authorList>
            <person name="Liu Z."/>
            <person name="Zheng J."/>
            <person name="Li H."/>
            <person name="Fang K."/>
            <person name="Wang S."/>
            <person name="He J."/>
            <person name="Zhou D."/>
            <person name="Weng S."/>
            <person name="Chi M."/>
            <person name="Gu Z."/>
            <person name="He J."/>
            <person name="Li F."/>
            <person name="Wang M."/>
        </authorList>
    </citation>
    <scope>NUCLEOTIDE SEQUENCE [LARGE SCALE GENOMIC DNA]</scope>
    <source>
        <strain evidence="2">ZL_2023a</strain>
    </source>
</reference>
<evidence type="ECO:0000313" key="3">
    <source>
        <dbReference type="Proteomes" id="UP001445076"/>
    </source>
</evidence>
<keyword evidence="3" id="KW-1185">Reference proteome</keyword>
<comment type="caution">
    <text evidence="2">The sequence shown here is derived from an EMBL/GenBank/DDBJ whole genome shotgun (WGS) entry which is preliminary data.</text>
</comment>
<dbReference type="AlphaFoldDB" id="A0AAW0VRD2"/>
<dbReference type="PROSITE" id="PS51257">
    <property type="entry name" value="PROKAR_LIPOPROTEIN"/>
    <property type="match status" value="1"/>
</dbReference>
<dbReference type="Proteomes" id="UP001445076">
    <property type="component" value="Unassembled WGS sequence"/>
</dbReference>
<accession>A0AAW0VRD2</accession>
<organism evidence="2 3">
    <name type="scientific">Cherax quadricarinatus</name>
    <name type="common">Australian red claw crayfish</name>
    <dbReference type="NCBI Taxonomy" id="27406"/>
    <lineage>
        <taxon>Eukaryota</taxon>
        <taxon>Metazoa</taxon>
        <taxon>Ecdysozoa</taxon>
        <taxon>Arthropoda</taxon>
        <taxon>Crustacea</taxon>
        <taxon>Multicrustacea</taxon>
        <taxon>Malacostraca</taxon>
        <taxon>Eumalacostraca</taxon>
        <taxon>Eucarida</taxon>
        <taxon>Decapoda</taxon>
        <taxon>Pleocyemata</taxon>
        <taxon>Astacidea</taxon>
        <taxon>Parastacoidea</taxon>
        <taxon>Parastacidae</taxon>
        <taxon>Cherax</taxon>
    </lineage>
</organism>
<sequence>MKSAVLVVMLVVLQGCSSQVLNLPLFTEEEKNFYLNHISEVVDCLVDATKTDCHEATHRIRSVMPELVRRNFKCQCDAQKDVDLFVSIISKPENAAYNRKLAAYINEHVNR</sequence>
<gene>
    <name evidence="2" type="ORF">OTU49_014196</name>
</gene>
<dbReference type="EMBL" id="JARKIK010002860">
    <property type="protein sequence ID" value="KAK8719180.1"/>
    <property type="molecule type" value="Genomic_DNA"/>
</dbReference>
<feature type="signal peptide" evidence="1">
    <location>
        <begin position="1"/>
        <end position="18"/>
    </location>
</feature>